<organism evidence="3">
    <name type="scientific">Rhizophora mucronata</name>
    <name type="common">Asiatic mangrove</name>
    <dbReference type="NCBI Taxonomy" id="61149"/>
    <lineage>
        <taxon>Eukaryota</taxon>
        <taxon>Viridiplantae</taxon>
        <taxon>Streptophyta</taxon>
        <taxon>Embryophyta</taxon>
        <taxon>Tracheophyta</taxon>
        <taxon>Spermatophyta</taxon>
        <taxon>Magnoliopsida</taxon>
        <taxon>eudicotyledons</taxon>
        <taxon>Gunneridae</taxon>
        <taxon>Pentapetalae</taxon>
        <taxon>rosids</taxon>
        <taxon>fabids</taxon>
        <taxon>Malpighiales</taxon>
        <taxon>Rhizophoraceae</taxon>
        <taxon>Rhizophora</taxon>
    </lineage>
</organism>
<evidence type="ECO:0000256" key="1">
    <source>
        <dbReference type="SAM" id="MobiDB-lite"/>
    </source>
</evidence>
<dbReference type="PANTHER" id="PTHR33416:SF18">
    <property type="entry name" value="NUCLEOPORIN-LIKE PROTEIN"/>
    <property type="match status" value="1"/>
</dbReference>
<proteinExistence type="predicted"/>
<dbReference type="AlphaFoldDB" id="A0A2P2INJ6"/>
<dbReference type="EMBL" id="GGEC01002318">
    <property type="protein sequence ID" value="MBW82801.1"/>
    <property type="molecule type" value="Transcribed_RNA"/>
</dbReference>
<protein>
    <submittedName>
        <fullName evidence="3">Uncharacterized protein MANES_14G133500</fullName>
    </submittedName>
</protein>
<name>A0A2P2INJ6_RHIMU</name>
<feature type="region of interest" description="Disordered" evidence="1">
    <location>
        <begin position="27"/>
        <end position="49"/>
    </location>
</feature>
<feature type="transmembrane region" description="Helical" evidence="2">
    <location>
        <begin position="137"/>
        <end position="160"/>
    </location>
</feature>
<keyword evidence="2" id="KW-0472">Membrane</keyword>
<dbReference type="GO" id="GO:0005635">
    <property type="term" value="C:nuclear envelope"/>
    <property type="evidence" value="ECO:0007669"/>
    <property type="project" value="TreeGrafter"/>
</dbReference>
<reference evidence="3" key="1">
    <citation type="submission" date="2018-02" db="EMBL/GenBank/DDBJ databases">
        <title>Rhizophora mucronata_Transcriptome.</title>
        <authorList>
            <person name="Meera S.P."/>
            <person name="Sreeshan A."/>
            <person name="Augustine A."/>
        </authorList>
    </citation>
    <scope>NUCLEOTIDE SEQUENCE</scope>
    <source>
        <tissue evidence="3">Leaf</tissue>
    </source>
</reference>
<dbReference type="PANTHER" id="PTHR33416">
    <property type="entry name" value="NUCLEAR PORE COMPLEX PROTEIN NUP1"/>
    <property type="match status" value="1"/>
</dbReference>
<keyword evidence="2" id="KW-0812">Transmembrane</keyword>
<dbReference type="GO" id="GO:0071763">
    <property type="term" value="P:nuclear membrane organization"/>
    <property type="evidence" value="ECO:0007669"/>
    <property type="project" value="TreeGrafter"/>
</dbReference>
<accession>A0A2P2INJ6</accession>
<sequence>MDSAREELIERTASLVAEERGAGGKFRKALLRKPPAKPYDRPPPRQQQRGRWLSKLVDPAFRLISGGANLVFPSFFSKSSTVDALPVAIPDNDRDNLKAEAKQNVDCGDGISTVDVRASTFLILQNINNSKISVGKIFLYLWIFMPINSHLFVILMPNVFLNSLLLFLL</sequence>
<evidence type="ECO:0000313" key="3">
    <source>
        <dbReference type="EMBL" id="MBW82801.1"/>
    </source>
</evidence>
<keyword evidence="2" id="KW-1133">Transmembrane helix</keyword>
<evidence type="ECO:0000256" key="2">
    <source>
        <dbReference type="SAM" id="Phobius"/>
    </source>
</evidence>